<name>A0A8T0V2W4_PANVG</name>
<organism evidence="2 3">
    <name type="scientific">Panicum virgatum</name>
    <name type="common">Blackwell switchgrass</name>
    <dbReference type="NCBI Taxonomy" id="38727"/>
    <lineage>
        <taxon>Eukaryota</taxon>
        <taxon>Viridiplantae</taxon>
        <taxon>Streptophyta</taxon>
        <taxon>Embryophyta</taxon>
        <taxon>Tracheophyta</taxon>
        <taxon>Spermatophyta</taxon>
        <taxon>Magnoliopsida</taxon>
        <taxon>Liliopsida</taxon>
        <taxon>Poales</taxon>
        <taxon>Poaceae</taxon>
        <taxon>PACMAD clade</taxon>
        <taxon>Panicoideae</taxon>
        <taxon>Panicodae</taxon>
        <taxon>Paniceae</taxon>
        <taxon>Panicinae</taxon>
        <taxon>Panicum</taxon>
        <taxon>Panicum sect. Hiantes</taxon>
    </lineage>
</organism>
<reference evidence="2" key="1">
    <citation type="submission" date="2020-05" db="EMBL/GenBank/DDBJ databases">
        <title>WGS assembly of Panicum virgatum.</title>
        <authorList>
            <person name="Lovell J.T."/>
            <person name="Jenkins J."/>
            <person name="Shu S."/>
            <person name="Juenger T.E."/>
            <person name="Schmutz J."/>
        </authorList>
    </citation>
    <scope>NUCLEOTIDE SEQUENCE</scope>
    <source>
        <strain evidence="2">AP13</strain>
    </source>
</reference>
<comment type="caution">
    <text evidence="2">The sequence shown here is derived from an EMBL/GenBank/DDBJ whole genome shotgun (WGS) entry which is preliminary data.</text>
</comment>
<accession>A0A8T0V2W4</accession>
<feature type="compositionally biased region" description="Low complexity" evidence="1">
    <location>
        <begin position="44"/>
        <end position="59"/>
    </location>
</feature>
<keyword evidence="3" id="KW-1185">Reference proteome</keyword>
<feature type="region of interest" description="Disordered" evidence="1">
    <location>
        <begin position="1"/>
        <end position="73"/>
    </location>
</feature>
<gene>
    <name evidence="2" type="ORF">PVAP13_3KG240027</name>
</gene>
<evidence type="ECO:0000313" key="3">
    <source>
        <dbReference type="Proteomes" id="UP000823388"/>
    </source>
</evidence>
<dbReference type="EMBL" id="CM029041">
    <property type="protein sequence ID" value="KAG2628747.1"/>
    <property type="molecule type" value="Genomic_DNA"/>
</dbReference>
<evidence type="ECO:0000256" key="1">
    <source>
        <dbReference type="SAM" id="MobiDB-lite"/>
    </source>
</evidence>
<proteinExistence type="predicted"/>
<protein>
    <submittedName>
        <fullName evidence="2">Uncharacterized protein</fullName>
    </submittedName>
</protein>
<dbReference type="Proteomes" id="UP000823388">
    <property type="component" value="Chromosome 3K"/>
</dbReference>
<dbReference type="AlphaFoldDB" id="A0A8T0V2W4"/>
<sequence>MPARLPPHQMRQDYDGEAGAALPGPSRPSSPPSEADRGRSGSCGSRAPTPSPSPAACSGPPGGRRAQEQAPWQPRSHFVEYRLALDADGSVIDEVVHARGCGGAPMPWQRPLLAP</sequence>
<evidence type="ECO:0000313" key="2">
    <source>
        <dbReference type="EMBL" id="KAG2628747.1"/>
    </source>
</evidence>